<name>A0A2K8T8Z0_9NOSO</name>
<organism evidence="1 2">
    <name type="scientific">Nostoc flagelliforme CCNUN1</name>
    <dbReference type="NCBI Taxonomy" id="2038116"/>
    <lineage>
        <taxon>Bacteria</taxon>
        <taxon>Bacillati</taxon>
        <taxon>Cyanobacteriota</taxon>
        <taxon>Cyanophyceae</taxon>
        <taxon>Nostocales</taxon>
        <taxon>Nostocaceae</taxon>
        <taxon>Nostoc</taxon>
    </lineage>
</organism>
<sequence>MYTYLDFLGQAVVQWRSLCSPCAKSSGASTAVISDVAEVECHLA</sequence>
<accession>A0A2K8T8Z0</accession>
<proteinExistence type="predicted"/>
<keyword evidence="1" id="KW-0614">Plasmid</keyword>
<reference evidence="1 2" key="1">
    <citation type="submission" date="2017-11" db="EMBL/GenBank/DDBJ databases">
        <title>Complete genome of a free-living desiccation-tolerant cyanobacterium and its photosynthetic adaptation to extreme terrestrial habitat.</title>
        <authorList>
            <person name="Shang J."/>
        </authorList>
    </citation>
    <scope>NUCLEOTIDE SEQUENCE [LARGE SCALE GENOMIC DNA]</scope>
    <source>
        <strain evidence="1 2">CCNUN1</strain>
        <plasmid evidence="2">pnfsy06</plasmid>
    </source>
</reference>
<protein>
    <submittedName>
        <fullName evidence="1">Uncharacterized protein</fullName>
    </submittedName>
</protein>
<evidence type="ECO:0000313" key="1">
    <source>
        <dbReference type="EMBL" id="AUB43535.1"/>
    </source>
</evidence>
<dbReference type="EMBL" id="CP024791">
    <property type="protein sequence ID" value="AUB43535.1"/>
    <property type="molecule type" value="Genomic_DNA"/>
</dbReference>
<dbReference type="AlphaFoldDB" id="A0A2K8T8Z0"/>
<gene>
    <name evidence="1" type="ORF">COO91_09716</name>
</gene>
<dbReference type="KEGG" id="nfl:COO91_09716"/>
<dbReference type="Proteomes" id="UP000232003">
    <property type="component" value="Plasmid pNFSY06"/>
</dbReference>
<keyword evidence="2" id="KW-1185">Reference proteome</keyword>
<evidence type="ECO:0000313" key="2">
    <source>
        <dbReference type="Proteomes" id="UP000232003"/>
    </source>
</evidence>
<geneLocation type="plasmid" evidence="2">
    <name>pnfsy06</name>
</geneLocation>
<dbReference type="RefSeq" id="WP_263984208.1">
    <property type="nucleotide sequence ID" value="NZ_CP024791.1"/>
</dbReference>